<keyword evidence="3" id="KW-0547">Nucleotide-binding</keyword>
<dbReference type="SUPFAM" id="SSF53613">
    <property type="entry name" value="Ribokinase-like"/>
    <property type="match status" value="1"/>
</dbReference>
<accession>A0A975PFB9</accession>
<dbReference type="AlphaFoldDB" id="A0A975PFB9"/>
<comment type="similarity">
    <text evidence="1">Belongs to the carbohydrate kinase PfkB family.</text>
</comment>
<dbReference type="RefSeq" id="WP_207348126.1">
    <property type="nucleotide sequence ID" value="NZ_CP076456.1"/>
</dbReference>
<proteinExistence type="inferred from homology"/>
<evidence type="ECO:0000256" key="3">
    <source>
        <dbReference type="ARBA" id="ARBA00022741"/>
    </source>
</evidence>
<evidence type="ECO:0000313" key="7">
    <source>
        <dbReference type="EMBL" id="QWQ36333.1"/>
    </source>
</evidence>
<dbReference type="PANTHER" id="PTHR43085">
    <property type="entry name" value="HEXOKINASE FAMILY MEMBER"/>
    <property type="match status" value="1"/>
</dbReference>
<evidence type="ECO:0000259" key="6">
    <source>
        <dbReference type="Pfam" id="PF00294"/>
    </source>
</evidence>
<gene>
    <name evidence="7" type="ORF">KG104_00315</name>
</gene>
<dbReference type="Pfam" id="PF00294">
    <property type="entry name" value="PfkB"/>
    <property type="match status" value="1"/>
</dbReference>
<dbReference type="KEGG" id="asun:KG104_00315"/>
<dbReference type="EMBL" id="CP076456">
    <property type="protein sequence ID" value="QWQ36333.1"/>
    <property type="molecule type" value="Genomic_DNA"/>
</dbReference>
<reference evidence="7" key="1">
    <citation type="submission" date="2021-06" db="EMBL/GenBank/DDBJ databases">
        <title>Novel species in genus Arthrobacter.</title>
        <authorList>
            <person name="Zhang G."/>
        </authorList>
    </citation>
    <scope>NUCLEOTIDE SEQUENCE</scope>
    <source>
        <strain evidence="7">Zg-ZUI122</strain>
    </source>
</reference>
<dbReference type="InterPro" id="IPR011611">
    <property type="entry name" value="PfkB_dom"/>
</dbReference>
<dbReference type="PROSITE" id="PS00584">
    <property type="entry name" value="PFKB_KINASES_2"/>
    <property type="match status" value="1"/>
</dbReference>
<feature type="domain" description="Carbohydrate kinase PfkB" evidence="6">
    <location>
        <begin position="21"/>
        <end position="298"/>
    </location>
</feature>
<keyword evidence="2" id="KW-0808">Transferase</keyword>
<dbReference type="InterPro" id="IPR029056">
    <property type="entry name" value="Ribokinase-like"/>
</dbReference>
<keyword evidence="4 7" id="KW-0418">Kinase</keyword>
<dbReference type="CDD" id="cd01167">
    <property type="entry name" value="bac_FRK"/>
    <property type="match status" value="1"/>
</dbReference>
<organism evidence="7 8">
    <name type="scientific">Arthrobacter sunyaminii</name>
    <dbReference type="NCBI Taxonomy" id="2816859"/>
    <lineage>
        <taxon>Bacteria</taxon>
        <taxon>Bacillati</taxon>
        <taxon>Actinomycetota</taxon>
        <taxon>Actinomycetes</taxon>
        <taxon>Micrococcales</taxon>
        <taxon>Micrococcaceae</taxon>
        <taxon>Arthrobacter</taxon>
    </lineage>
</organism>
<dbReference type="GO" id="GO:0016301">
    <property type="term" value="F:kinase activity"/>
    <property type="evidence" value="ECO:0007669"/>
    <property type="project" value="UniProtKB-KW"/>
</dbReference>
<dbReference type="GO" id="GO:0005524">
    <property type="term" value="F:ATP binding"/>
    <property type="evidence" value="ECO:0007669"/>
    <property type="project" value="UniProtKB-KW"/>
</dbReference>
<protein>
    <submittedName>
        <fullName evidence="7">Carbohydrate kinase</fullName>
    </submittedName>
</protein>
<keyword evidence="8" id="KW-1185">Reference proteome</keyword>
<dbReference type="InterPro" id="IPR002173">
    <property type="entry name" value="Carboh/pur_kinase_PfkB_CS"/>
</dbReference>
<dbReference type="PROSITE" id="PS00583">
    <property type="entry name" value="PFKB_KINASES_1"/>
    <property type="match status" value="1"/>
</dbReference>
<evidence type="ECO:0000256" key="5">
    <source>
        <dbReference type="ARBA" id="ARBA00022840"/>
    </source>
</evidence>
<dbReference type="Gene3D" id="3.40.1190.20">
    <property type="match status" value="1"/>
</dbReference>
<evidence type="ECO:0000256" key="4">
    <source>
        <dbReference type="ARBA" id="ARBA00022777"/>
    </source>
</evidence>
<dbReference type="PANTHER" id="PTHR43085:SF1">
    <property type="entry name" value="PSEUDOURIDINE KINASE-RELATED"/>
    <property type="match status" value="1"/>
</dbReference>
<evidence type="ECO:0000256" key="1">
    <source>
        <dbReference type="ARBA" id="ARBA00010688"/>
    </source>
</evidence>
<keyword evidence="5" id="KW-0067">ATP-binding</keyword>
<dbReference type="InterPro" id="IPR050306">
    <property type="entry name" value="PfkB_Carbo_kinase"/>
</dbReference>
<sequence>MLTVIGEALVDEVLSDTAPKRFHPGGSPLNVAVGVARLGRPVQFVGRYGTDAYGQLIHEHLRGNSVLTPLPPDDLPTSVATALLDPAGGARYTFDLKWQLPSLAESLPRLLDGTTMLHTGSIAAMLQPGADAVLRAVERARPSATITYDPNCRPSIITDVAYAREQAERFVALADVVKASDEDLAWLYPDEDPRDAARRWLAMGPALVAVTGGSKGAWAVTAAGEAEASVPPVTVVDTVGAGDSFMSALLVSLMDRELDGGARRPELARISAGDLNTVLGFAVRAAAVTVSRAGANPPFREDLPNP</sequence>
<evidence type="ECO:0000256" key="2">
    <source>
        <dbReference type="ARBA" id="ARBA00022679"/>
    </source>
</evidence>
<evidence type="ECO:0000313" key="8">
    <source>
        <dbReference type="Proteomes" id="UP000680588"/>
    </source>
</evidence>
<dbReference type="Proteomes" id="UP000680588">
    <property type="component" value="Chromosome"/>
</dbReference>
<name>A0A975PFB9_9MICC</name>